<protein>
    <submittedName>
        <fullName evidence="6">ABC transporter ATP-binding protein YhcH</fullName>
    </submittedName>
</protein>
<dbReference type="Pfam" id="PF00005">
    <property type="entry name" value="ABC_tran"/>
    <property type="match status" value="1"/>
</dbReference>
<dbReference type="EMBL" id="BMHE01000016">
    <property type="protein sequence ID" value="GFZ85093.1"/>
    <property type="molecule type" value="Genomic_DNA"/>
</dbReference>
<dbReference type="GO" id="GO:0005524">
    <property type="term" value="F:ATP binding"/>
    <property type="evidence" value="ECO:0007669"/>
    <property type="project" value="UniProtKB-KW"/>
</dbReference>
<dbReference type="RefSeq" id="WP_229757691.1">
    <property type="nucleotide sequence ID" value="NZ_BMHE01000016.1"/>
</dbReference>
<evidence type="ECO:0000313" key="6">
    <source>
        <dbReference type="EMBL" id="GFZ85093.1"/>
    </source>
</evidence>
<evidence type="ECO:0000259" key="5">
    <source>
        <dbReference type="PROSITE" id="PS50893"/>
    </source>
</evidence>
<dbReference type="InterPro" id="IPR027417">
    <property type="entry name" value="P-loop_NTPase"/>
</dbReference>
<keyword evidence="4 6" id="KW-0067">ATP-binding</keyword>
<name>A0ABQ1EST9_9BACL</name>
<evidence type="ECO:0000256" key="3">
    <source>
        <dbReference type="ARBA" id="ARBA00022741"/>
    </source>
</evidence>
<keyword evidence="3" id="KW-0547">Nucleotide-binding</keyword>
<dbReference type="PROSITE" id="PS00211">
    <property type="entry name" value="ABC_TRANSPORTER_1"/>
    <property type="match status" value="1"/>
</dbReference>
<dbReference type="PANTHER" id="PTHR43335">
    <property type="entry name" value="ABC TRANSPORTER, ATP-BINDING PROTEIN"/>
    <property type="match status" value="1"/>
</dbReference>
<reference evidence="7" key="1">
    <citation type="journal article" date="2019" name="Int. J. Syst. Evol. Microbiol.">
        <title>The Global Catalogue of Microorganisms (GCM) 10K type strain sequencing project: providing services to taxonomists for standard genome sequencing and annotation.</title>
        <authorList>
            <consortium name="The Broad Institute Genomics Platform"/>
            <consortium name="The Broad Institute Genome Sequencing Center for Infectious Disease"/>
            <person name="Wu L."/>
            <person name="Ma J."/>
        </authorList>
    </citation>
    <scope>NUCLEOTIDE SEQUENCE [LARGE SCALE GENOMIC DNA]</scope>
    <source>
        <strain evidence="7">CGMCC 1.15043</strain>
    </source>
</reference>
<keyword evidence="7" id="KW-1185">Reference proteome</keyword>
<sequence length="301" mass="34285">MIEIKNLTKIVGNHKVIKNLNLEVKKGEVFGLLGPNGAGKTTIIRMIVGLVRITSGEIILNEKNITTEFEEAIREIGAIVETPDLYKYLSGYKNLELFSRMYNTLPKNCIHEAVKLVGLDNRIHDKVKTYSLGMRQRLGIALALLHKPKILILDEPTNGLDPEGIHEMRTYLKKLAIEEGVTIIVSSHLLSEMELMCDRFAILKQGELINIYSMNEKSAQSRYFYDMGNHENISKARVLLRERGFSFDVEGNGLYVNVKREEIPTINEILFLEGIQVFEIIEQRRTLEDHYLSLVGGNTIR</sequence>
<dbReference type="Proteomes" id="UP000615455">
    <property type="component" value="Unassembled WGS sequence"/>
</dbReference>
<evidence type="ECO:0000256" key="1">
    <source>
        <dbReference type="ARBA" id="ARBA00005417"/>
    </source>
</evidence>
<dbReference type="Gene3D" id="3.40.50.300">
    <property type="entry name" value="P-loop containing nucleotide triphosphate hydrolases"/>
    <property type="match status" value="1"/>
</dbReference>
<dbReference type="PANTHER" id="PTHR43335:SF4">
    <property type="entry name" value="ABC TRANSPORTER, ATP-BINDING PROTEIN"/>
    <property type="match status" value="1"/>
</dbReference>
<dbReference type="InterPro" id="IPR003439">
    <property type="entry name" value="ABC_transporter-like_ATP-bd"/>
</dbReference>
<dbReference type="SUPFAM" id="SSF52540">
    <property type="entry name" value="P-loop containing nucleoside triphosphate hydrolases"/>
    <property type="match status" value="1"/>
</dbReference>
<dbReference type="InterPro" id="IPR003593">
    <property type="entry name" value="AAA+_ATPase"/>
</dbReference>
<evidence type="ECO:0000256" key="2">
    <source>
        <dbReference type="ARBA" id="ARBA00022448"/>
    </source>
</evidence>
<keyword evidence="2" id="KW-0813">Transport</keyword>
<organism evidence="6 7">
    <name type="scientific">Paenibacillus marchantiophytorum</name>
    <dbReference type="NCBI Taxonomy" id="1619310"/>
    <lineage>
        <taxon>Bacteria</taxon>
        <taxon>Bacillati</taxon>
        <taxon>Bacillota</taxon>
        <taxon>Bacilli</taxon>
        <taxon>Bacillales</taxon>
        <taxon>Paenibacillaceae</taxon>
        <taxon>Paenibacillus</taxon>
    </lineage>
</organism>
<evidence type="ECO:0000256" key="4">
    <source>
        <dbReference type="ARBA" id="ARBA00022840"/>
    </source>
</evidence>
<accession>A0ABQ1EST9</accession>
<comment type="similarity">
    <text evidence="1">Belongs to the ABC transporter superfamily.</text>
</comment>
<dbReference type="InterPro" id="IPR017871">
    <property type="entry name" value="ABC_transporter-like_CS"/>
</dbReference>
<comment type="caution">
    <text evidence="6">The sequence shown here is derived from an EMBL/GenBank/DDBJ whole genome shotgun (WGS) entry which is preliminary data.</text>
</comment>
<proteinExistence type="inferred from homology"/>
<gene>
    <name evidence="6" type="primary">yhcH</name>
    <name evidence="6" type="ORF">GCM10008018_33930</name>
</gene>
<dbReference type="PROSITE" id="PS50893">
    <property type="entry name" value="ABC_TRANSPORTER_2"/>
    <property type="match status" value="1"/>
</dbReference>
<feature type="domain" description="ABC transporter" evidence="5">
    <location>
        <begin position="2"/>
        <end position="230"/>
    </location>
</feature>
<dbReference type="SMART" id="SM00382">
    <property type="entry name" value="AAA"/>
    <property type="match status" value="1"/>
</dbReference>
<evidence type="ECO:0000313" key="7">
    <source>
        <dbReference type="Proteomes" id="UP000615455"/>
    </source>
</evidence>